<comment type="caution">
    <text evidence="1">The sequence shown here is derived from an EMBL/GenBank/DDBJ whole genome shotgun (WGS) entry which is preliminary data.</text>
</comment>
<dbReference type="Proteomes" id="UP001428341">
    <property type="component" value="Unassembled WGS sequence"/>
</dbReference>
<organism evidence="1 2">
    <name type="scientific">Citrus x changshan-huyou</name>
    <dbReference type="NCBI Taxonomy" id="2935761"/>
    <lineage>
        <taxon>Eukaryota</taxon>
        <taxon>Viridiplantae</taxon>
        <taxon>Streptophyta</taxon>
        <taxon>Embryophyta</taxon>
        <taxon>Tracheophyta</taxon>
        <taxon>Spermatophyta</taxon>
        <taxon>Magnoliopsida</taxon>
        <taxon>eudicotyledons</taxon>
        <taxon>Gunneridae</taxon>
        <taxon>Pentapetalae</taxon>
        <taxon>rosids</taxon>
        <taxon>malvids</taxon>
        <taxon>Sapindales</taxon>
        <taxon>Rutaceae</taxon>
        <taxon>Aurantioideae</taxon>
        <taxon>Citrus</taxon>
    </lineage>
</organism>
<evidence type="ECO:0000313" key="2">
    <source>
        <dbReference type="Proteomes" id="UP001428341"/>
    </source>
</evidence>
<proteinExistence type="predicted"/>
<evidence type="ECO:0000313" key="1">
    <source>
        <dbReference type="EMBL" id="KAK9193279.1"/>
    </source>
</evidence>
<dbReference type="PANTHER" id="PTHR46481">
    <property type="entry name" value="ZINC FINGER BED DOMAIN-CONTAINING PROTEIN 4"/>
    <property type="match status" value="1"/>
</dbReference>
<name>A0AAP0M485_9ROSI</name>
<reference evidence="1 2" key="1">
    <citation type="submission" date="2024-05" db="EMBL/GenBank/DDBJ databases">
        <title>Haplotype-resolved chromosome-level genome assembly of Huyou (Citrus changshanensis).</title>
        <authorList>
            <person name="Miao C."/>
            <person name="Chen W."/>
            <person name="Wu Y."/>
            <person name="Wang L."/>
            <person name="Zhao S."/>
            <person name="Grierson D."/>
            <person name="Xu C."/>
            <person name="Chen K."/>
        </authorList>
    </citation>
    <scope>NUCLEOTIDE SEQUENCE [LARGE SCALE GENOMIC DNA]</scope>
    <source>
        <strain evidence="1">01-14</strain>
        <tissue evidence="1">Leaf</tissue>
    </source>
</reference>
<dbReference type="PANTHER" id="PTHR46481:SF11">
    <property type="entry name" value="ZINC FINGER BED DOMAIN-CONTAINING PROTEIN RICESLEEPER 2-LIKE"/>
    <property type="match status" value="1"/>
</dbReference>
<dbReference type="EMBL" id="JBCGBO010000006">
    <property type="protein sequence ID" value="KAK9193279.1"/>
    <property type="molecule type" value="Genomic_DNA"/>
</dbReference>
<accession>A0AAP0M485</accession>
<dbReference type="AlphaFoldDB" id="A0AAP0M485"/>
<protein>
    <submittedName>
        <fullName evidence="1">Uncharacterized protein</fullName>
    </submittedName>
</protein>
<dbReference type="SUPFAM" id="SSF53098">
    <property type="entry name" value="Ribonuclease H-like"/>
    <property type="match status" value="1"/>
</dbReference>
<gene>
    <name evidence="1" type="ORF">WN944_003976</name>
</gene>
<sequence length="299" mass="34863">MATVKVVIARMIVLHELLLSFVEYIEFYKLLKLLQHSIETLSRNPIKTEILKLYDIKKTKAMSIWKTCDSRIAVTTDMWTASNKKKWYMVVTAHYIDSPWVLRSCIMRFIYVPAPHSGEVMCNELYECLMERNIDRKLSTIIVDNCSANDSMIDLLLGKFSTSSMERDRNYTSLPSELEWNFSKLMSEDSIMLDLDEMADEWESFRNQNSQNNHFKTELELYLEESILPSTSQFDIGGRIIKANISYLQRLRETFWSFPGGLVCTQNWFWLDQNLKDGIPEEAILAAKQLVDESLMGEL</sequence>
<dbReference type="InterPro" id="IPR012337">
    <property type="entry name" value="RNaseH-like_sf"/>
</dbReference>
<keyword evidence="2" id="KW-1185">Reference proteome</keyword>
<dbReference type="InterPro" id="IPR052035">
    <property type="entry name" value="ZnF_BED_domain_contain"/>
</dbReference>